<evidence type="ECO:0000313" key="2">
    <source>
        <dbReference type="EMBL" id="MEQ2159340.1"/>
    </source>
</evidence>
<feature type="region of interest" description="Disordered" evidence="1">
    <location>
        <begin position="65"/>
        <end position="86"/>
    </location>
</feature>
<reference evidence="2 3" key="1">
    <citation type="submission" date="2021-06" db="EMBL/GenBank/DDBJ databases">
        <authorList>
            <person name="Palmer J.M."/>
        </authorList>
    </citation>
    <scope>NUCLEOTIDE SEQUENCE [LARGE SCALE GENOMIC DNA]</scope>
    <source>
        <strain evidence="2 3">GA_2019</strain>
        <tissue evidence="2">Muscle</tissue>
    </source>
</reference>
<dbReference type="EMBL" id="JAHRIO010002163">
    <property type="protein sequence ID" value="MEQ2159340.1"/>
    <property type="molecule type" value="Genomic_DNA"/>
</dbReference>
<evidence type="ECO:0008006" key="4">
    <source>
        <dbReference type="Google" id="ProtNLM"/>
    </source>
</evidence>
<comment type="caution">
    <text evidence="2">The sequence shown here is derived from an EMBL/GenBank/DDBJ whole genome shotgun (WGS) entry which is preliminary data.</text>
</comment>
<protein>
    <recommendedName>
        <fullName evidence="4">Prolactin receptor</fullName>
    </recommendedName>
</protein>
<feature type="non-terminal residue" evidence="2">
    <location>
        <position position="1"/>
    </location>
</feature>
<evidence type="ECO:0000256" key="1">
    <source>
        <dbReference type="SAM" id="MobiDB-lite"/>
    </source>
</evidence>
<keyword evidence="3" id="KW-1185">Reference proteome</keyword>
<gene>
    <name evidence="2" type="ORF">GOODEAATRI_021812</name>
</gene>
<proteinExistence type="predicted"/>
<accession>A0ABV0MJV3</accession>
<name>A0ABV0MJV3_9TELE</name>
<evidence type="ECO:0000313" key="3">
    <source>
        <dbReference type="Proteomes" id="UP001476798"/>
    </source>
</evidence>
<organism evidence="2 3">
    <name type="scientific">Goodea atripinnis</name>
    <dbReference type="NCBI Taxonomy" id="208336"/>
    <lineage>
        <taxon>Eukaryota</taxon>
        <taxon>Metazoa</taxon>
        <taxon>Chordata</taxon>
        <taxon>Craniata</taxon>
        <taxon>Vertebrata</taxon>
        <taxon>Euteleostomi</taxon>
        <taxon>Actinopterygii</taxon>
        <taxon>Neopterygii</taxon>
        <taxon>Teleostei</taxon>
        <taxon>Neoteleostei</taxon>
        <taxon>Acanthomorphata</taxon>
        <taxon>Ovalentaria</taxon>
        <taxon>Atherinomorphae</taxon>
        <taxon>Cyprinodontiformes</taxon>
        <taxon>Goodeidae</taxon>
        <taxon>Goodea</taxon>
    </lineage>
</organism>
<dbReference type="Proteomes" id="UP001476798">
    <property type="component" value="Unassembled WGS sequence"/>
</dbReference>
<sequence>APVTSGAEKVQFLGTKAEWNSWGRLLLSKPPPDDLAINKRGHRSCPSSSWTGAKQVLEQGVPGILPLARPKTSDHAEISNVDMEID</sequence>